<dbReference type="InterPro" id="IPR012749">
    <property type="entry name" value="WecE-like"/>
</dbReference>
<evidence type="ECO:0000256" key="1">
    <source>
        <dbReference type="ARBA" id="ARBA00037999"/>
    </source>
</evidence>
<evidence type="ECO:0000256" key="2">
    <source>
        <dbReference type="PIRSR" id="PIRSR000390-1"/>
    </source>
</evidence>
<dbReference type="STRING" id="797419.SAMN05216556_1271"/>
<reference evidence="6" key="1">
    <citation type="submission" date="2016-11" db="EMBL/GenBank/DDBJ databases">
        <authorList>
            <person name="Varghese N."/>
            <person name="Submissions S."/>
        </authorList>
    </citation>
    <scope>NUCLEOTIDE SEQUENCE [LARGE SCALE GENOMIC DNA]</scope>
    <source>
        <strain evidence="6">DSM 26349</strain>
    </source>
</reference>
<dbReference type="InterPro" id="IPR015424">
    <property type="entry name" value="PyrdxlP-dep_Trfase"/>
</dbReference>
<keyword evidence="6" id="KW-1185">Reference proteome</keyword>
<dbReference type="Proteomes" id="UP000184172">
    <property type="component" value="Unassembled WGS sequence"/>
</dbReference>
<sequence length="372" mass="42034">MIPLHQPFVSGNEIKYIEEVINSGALSGNGKYTHLCHQFFNREFGFTHAKLTDSCTAALDMVSILLNISPGDEVIVPSYTYITSANPFVLKGAKIVYADSHPDNPNIDPSQLPKLITKKTKAIVVMHYGGIACEMDEIMRIANSHKIWVVEDAAHSLGATYKGKFLGSIGHFGAFSFHSTKNITSGHGGLLVINDAQFVERAEIIWEKGTNRKMFLDGEVNKYEWYDVGLSFYPSEVTAAFLWAQLQNLLHINAERVKSWNYYYNALKEVSGIEVIKVKDYEKHNAHLFCLKTINQEKRNILLQALKKNGIMAAFHYLPLHLSPFAKTENPLHLKEAERWANGLVRIPLYFGITKEAQDFIISQIKTTVKDW</sequence>
<dbReference type="GO" id="GO:0000271">
    <property type="term" value="P:polysaccharide biosynthetic process"/>
    <property type="evidence" value="ECO:0007669"/>
    <property type="project" value="TreeGrafter"/>
</dbReference>
<dbReference type="NCBIfam" id="TIGR02379">
    <property type="entry name" value="ECA_wecE"/>
    <property type="match status" value="1"/>
</dbReference>
<accession>A0A1M6MVR4</accession>
<dbReference type="Pfam" id="PF01041">
    <property type="entry name" value="DegT_DnrJ_EryC1"/>
    <property type="match status" value="1"/>
</dbReference>
<dbReference type="NCBIfam" id="NF008687">
    <property type="entry name" value="PRK11706.1"/>
    <property type="match status" value="1"/>
</dbReference>
<dbReference type="PANTHER" id="PTHR30244:SF34">
    <property type="entry name" value="DTDP-4-AMINO-4,6-DIDEOXYGALACTOSE TRANSAMINASE"/>
    <property type="match status" value="1"/>
</dbReference>
<dbReference type="RefSeq" id="WP_073221240.1">
    <property type="nucleotide sequence ID" value="NZ_FNNS01000027.1"/>
</dbReference>
<gene>
    <name evidence="5" type="ORF">SAMN04487908_12944</name>
</gene>
<dbReference type="InterPro" id="IPR015421">
    <property type="entry name" value="PyrdxlP-dep_Trfase_major"/>
</dbReference>
<dbReference type="GO" id="GO:0030170">
    <property type="term" value="F:pyridoxal phosphate binding"/>
    <property type="evidence" value="ECO:0007669"/>
    <property type="project" value="TreeGrafter"/>
</dbReference>
<dbReference type="Gene3D" id="3.90.1150.10">
    <property type="entry name" value="Aspartate Aminotransferase, domain 1"/>
    <property type="match status" value="1"/>
</dbReference>
<proteinExistence type="inferred from homology"/>
<evidence type="ECO:0000313" key="5">
    <source>
        <dbReference type="EMBL" id="SHJ87537.1"/>
    </source>
</evidence>
<dbReference type="SUPFAM" id="SSF53383">
    <property type="entry name" value="PLP-dependent transferases"/>
    <property type="match status" value="1"/>
</dbReference>
<dbReference type="InterPro" id="IPR015422">
    <property type="entry name" value="PyrdxlP-dep_Trfase_small"/>
</dbReference>
<dbReference type="InterPro" id="IPR000653">
    <property type="entry name" value="DegT/StrS_aminotransferase"/>
</dbReference>
<keyword evidence="3 4" id="KW-0663">Pyridoxal phosphate</keyword>
<feature type="modified residue" description="N6-(pyridoxal phosphate)lysine" evidence="3">
    <location>
        <position position="181"/>
    </location>
</feature>
<dbReference type="AlphaFoldDB" id="A0A1M6MVR4"/>
<dbReference type="PANTHER" id="PTHR30244">
    <property type="entry name" value="TRANSAMINASE"/>
    <property type="match status" value="1"/>
</dbReference>
<comment type="similarity">
    <text evidence="1 4">Belongs to the DegT/DnrJ/EryC1 family.</text>
</comment>
<evidence type="ECO:0000256" key="3">
    <source>
        <dbReference type="PIRSR" id="PIRSR000390-2"/>
    </source>
</evidence>
<dbReference type="Gene3D" id="3.40.640.10">
    <property type="entry name" value="Type I PLP-dependent aspartate aminotransferase-like (Major domain)"/>
    <property type="match status" value="1"/>
</dbReference>
<name>A0A1M6MVR4_9FLAO</name>
<dbReference type="CDD" id="cd00616">
    <property type="entry name" value="AHBA_syn"/>
    <property type="match status" value="1"/>
</dbReference>
<dbReference type="PIRSF" id="PIRSF000390">
    <property type="entry name" value="PLP_StrS"/>
    <property type="match status" value="1"/>
</dbReference>
<feature type="active site" description="Proton acceptor" evidence="2">
    <location>
        <position position="181"/>
    </location>
</feature>
<evidence type="ECO:0000256" key="4">
    <source>
        <dbReference type="RuleBase" id="RU004508"/>
    </source>
</evidence>
<dbReference type="GO" id="GO:0019180">
    <property type="term" value="F:dTDP-4-amino-4,6-dideoxygalactose transaminase activity"/>
    <property type="evidence" value="ECO:0007669"/>
    <property type="project" value="TreeGrafter"/>
</dbReference>
<dbReference type="OrthoDB" id="9810913at2"/>
<organism evidence="5 6">
    <name type="scientific">Aequorivita viscosa</name>
    <dbReference type="NCBI Taxonomy" id="797419"/>
    <lineage>
        <taxon>Bacteria</taxon>
        <taxon>Pseudomonadati</taxon>
        <taxon>Bacteroidota</taxon>
        <taxon>Flavobacteriia</taxon>
        <taxon>Flavobacteriales</taxon>
        <taxon>Flavobacteriaceae</taxon>
        <taxon>Aequorivita</taxon>
    </lineage>
</organism>
<dbReference type="EMBL" id="FQYV01000029">
    <property type="protein sequence ID" value="SHJ87537.1"/>
    <property type="molecule type" value="Genomic_DNA"/>
</dbReference>
<protein>
    <submittedName>
        <fullName evidence="5">dTDP-4-amino-4,6-dideoxygalactose transaminase</fullName>
    </submittedName>
</protein>
<evidence type="ECO:0000313" key="6">
    <source>
        <dbReference type="Proteomes" id="UP000184172"/>
    </source>
</evidence>